<comment type="subcellular location">
    <subcellularLocation>
        <location evidence="1">Nucleus</location>
    </subcellularLocation>
</comment>
<feature type="domain" description="RING-type" evidence="5">
    <location>
        <begin position="116"/>
        <end position="179"/>
    </location>
</feature>
<name>A0A8J4PR39_9MYCE</name>
<keyword evidence="7" id="KW-1185">Reference proteome</keyword>
<reference evidence="6" key="1">
    <citation type="submission" date="2020-01" db="EMBL/GenBank/DDBJ databases">
        <title>Development of genomics and gene disruption for Polysphondylium violaceum indicates a role for the polyketide synthase stlB in stalk morphogenesis.</title>
        <authorList>
            <person name="Narita B."/>
            <person name="Kawabe Y."/>
            <person name="Kin K."/>
            <person name="Saito T."/>
            <person name="Gibbs R."/>
            <person name="Kuspa A."/>
            <person name="Muzny D."/>
            <person name="Queller D."/>
            <person name="Richards S."/>
            <person name="Strassman J."/>
            <person name="Sucgang R."/>
            <person name="Worley K."/>
            <person name="Schaap P."/>
        </authorList>
    </citation>
    <scope>NUCLEOTIDE SEQUENCE</scope>
    <source>
        <strain evidence="6">QSvi11</strain>
    </source>
</reference>
<dbReference type="OrthoDB" id="116827at2759"/>
<dbReference type="PANTHER" id="PTHR13063">
    <property type="entry name" value="ENOS INTERACTING PROTEIN"/>
    <property type="match status" value="1"/>
</dbReference>
<dbReference type="GO" id="GO:0003779">
    <property type="term" value="F:actin binding"/>
    <property type="evidence" value="ECO:0007669"/>
    <property type="project" value="InterPro"/>
</dbReference>
<dbReference type="SUPFAM" id="SSF57850">
    <property type="entry name" value="RING/U-box"/>
    <property type="match status" value="2"/>
</dbReference>
<evidence type="ECO:0000256" key="4">
    <source>
        <dbReference type="SAM" id="Coils"/>
    </source>
</evidence>
<dbReference type="Pfam" id="PF04641">
    <property type="entry name" value="Rtf2"/>
    <property type="match status" value="1"/>
</dbReference>
<feature type="coiled-coil region" evidence="4">
    <location>
        <begin position="141"/>
        <end position="178"/>
    </location>
</feature>
<dbReference type="Pfam" id="PF02205">
    <property type="entry name" value="WH2"/>
    <property type="match status" value="1"/>
</dbReference>
<comment type="similarity">
    <text evidence="2">Belongs to the NOSIP family.</text>
</comment>
<comment type="caution">
    <text evidence="6">The sequence shown here is derived from an EMBL/GenBank/DDBJ whole genome shotgun (WGS) entry which is preliminary data.</text>
</comment>
<evidence type="ECO:0000256" key="2">
    <source>
        <dbReference type="ARBA" id="ARBA00008126"/>
    </source>
</evidence>
<dbReference type="AlphaFoldDB" id="A0A8J4PR39"/>
<evidence type="ECO:0000259" key="5">
    <source>
        <dbReference type="SMART" id="SM00184"/>
    </source>
</evidence>
<dbReference type="SMART" id="SM00184">
    <property type="entry name" value="RING"/>
    <property type="match status" value="2"/>
</dbReference>
<dbReference type="InterPro" id="IPR016818">
    <property type="entry name" value="NOSIP"/>
</dbReference>
<feature type="domain" description="RING-type" evidence="5">
    <location>
        <begin position="270"/>
        <end position="308"/>
    </location>
</feature>
<evidence type="ECO:0000313" key="7">
    <source>
        <dbReference type="Proteomes" id="UP000695562"/>
    </source>
</evidence>
<dbReference type="GO" id="GO:0005634">
    <property type="term" value="C:nucleus"/>
    <property type="evidence" value="ECO:0007669"/>
    <property type="project" value="UniProtKB-SubCell"/>
</dbReference>
<dbReference type="Pfam" id="PF15906">
    <property type="entry name" value="zf-NOSIP"/>
    <property type="match status" value="1"/>
</dbReference>
<gene>
    <name evidence="6" type="ORF">CYY_006603</name>
</gene>
<proteinExistence type="inferred from homology"/>
<dbReference type="PANTHER" id="PTHR13063:SF10">
    <property type="entry name" value="NITRIC OXIDE SYNTHASE-INTERACTING PROTEIN"/>
    <property type="match status" value="1"/>
</dbReference>
<dbReference type="InterPro" id="IPR013083">
    <property type="entry name" value="Znf_RING/FYVE/PHD"/>
</dbReference>
<dbReference type="GO" id="GO:0061630">
    <property type="term" value="F:ubiquitin protein ligase activity"/>
    <property type="evidence" value="ECO:0007669"/>
    <property type="project" value="InterPro"/>
</dbReference>
<evidence type="ECO:0000256" key="1">
    <source>
        <dbReference type="ARBA" id="ARBA00004123"/>
    </source>
</evidence>
<dbReference type="EMBL" id="AJWJ01000312">
    <property type="protein sequence ID" value="KAF2072083.1"/>
    <property type="molecule type" value="Genomic_DNA"/>
</dbReference>
<evidence type="ECO:0000256" key="3">
    <source>
        <dbReference type="ARBA" id="ARBA00023242"/>
    </source>
</evidence>
<dbReference type="Gene3D" id="3.30.40.10">
    <property type="entry name" value="Zinc/RING finger domain, C3HC4 (zinc finger)"/>
    <property type="match status" value="2"/>
</dbReference>
<sequence>MSQNALLSEVAKGANLKSVETVDKSGPKIDSDVHIKKNEHGALLGEISKGANLTHVETVDKSAPKIDANTHVGQNQHGALLSEIKAKGDNHERSLLQYGTKKERLGKDSIKNFDCCVLCLNELRSPMSCTKGHLYCKECIYSNLLDQKKEIKRKEKEWEQQQAKLQADKEKIKEKEQQDIVEKFEKDTVSAIGDKTTTTTTTAAAGTMELKSFWIPSLTPDNREAVLDKPSTNTICTEGGHLLKLKQLITVQFTPIRAKDDSTNSDKYCCPICKKTLSNSSELRMLKRCGHVFCSCLSKFDSTGCYVCDKPYTKDTVISLQKGGTGYAGSGSKLEAQKYTPTAII</sequence>
<dbReference type="InterPro" id="IPR001841">
    <property type="entry name" value="Znf_RING"/>
</dbReference>
<organism evidence="6 7">
    <name type="scientific">Polysphondylium violaceum</name>
    <dbReference type="NCBI Taxonomy" id="133409"/>
    <lineage>
        <taxon>Eukaryota</taxon>
        <taxon>Amoebozoa</taxon>
        <taxon>Evosea</taxon>
        <taxon>Eumycetozoa</taxon>
        <taxon>Dictyostelia</taxon>
        <taxon>Dictyosteliales</taxon>
        <taxon>Dictyosteliaceae</taxon>
        <taxon>Polysphondylium</taxon>
    </lineage>
</organism>
<accession>A0A8J4PR39</accession>
<keyword evidence="4" id="KW-0175">Coiled coil</keyword>
<dbReference type="Proteomes" id="UP000695562">
    <property type="component" value="Unassembled WGS sequence"/>
</dbReference>
<evidence type="ECO:0000313" key="6">
    <source>
        <dbReference type="EMBL" id="KAF2072083.1"/>
    </source>
</evidence>
<protein>
    <recommendedName>
        <fullName evidence="5">RING-type domain-containing protein</fullName>
    </recommendedName>
</protein>
<dbReference type="CDD" id="cd22063">
    <property type="entry name" value="WH2_Actobindin"/>
    <property type="match status" value="1"/>
</dbReference>
<keyword evidence="3" id="KW-0539">Nucleus</keyword>
<dbReference type="InterPro" id="IPR003124">
    <property type="entry name" value="WH2_dom"/>
</dbReference>
<dbReference type="InterPro" id="IPR031790">
    <property type="entry name" value="Znf-NOSIP"/>
</dbReference>